<evidence type="ECO:0000256" key="2">
    <source>
        <dbReference type="ARBA" id="ARBA00022692"/>
    </source>
</evidence>
<evidence type="ECO:0000256" key="3">
    <source>
        <dbReference type="ARBA" id="ARBA00022989"/>
    </source>
</evidence>
<keyword evidence="2 5" id="KW-0812">Transmembrane</keyword>
<feature type="transmembrane region" description="Helical" evidence="5">
    <location>
        <begin position="61"/>
        <end position="82"/>
    </location>
</feature>
<organism evidence="7 8">
    <name type="scientific">Myroides pelagicus</name>
    <dbReference type="NCBI Taxonomy" id="270914"/>
    <lineage>
        <taxon>Bacteria</taxon>
        <taxon>Pseudomonadati</taxon>
        <taxon>Bacteroidota</taxon>
        <taxon>Flavobacteriia</taxon>
        <taxon>Flavobacteriales</taxon>
        <taxon>Flavobacteriaceae</taxon>
        <taxon>Myroides</taxon>
    </lineage>
</organism>
<dbReference type="GO" id="GO:0008610">
    <property type="term" value="P:lipid biosynthetic process"/>
    <property type="evidence" value="ECO:0007669"/>
    <property type="project" value="InterPro"/>
</dbReference>
<comment type="caution">
    <text evidence="7">The sequence shown here is derived from an EMBL/GenBank/DDBJ whole genome shotgun (WGS) entry which is preliminary data.</text>
</comment>
<dbReference type="Pfam" id="PF04116">
    <property type="entry name" value="FA_hydroxylase"/>
    <property type="match status" value="1"/>
</dbReference>
<accession>A0A7K1GPE3</accession>
<dbReference type="GO" id="GO:0005506">
    <property type="term" value="F:iron ion binding"/>
    <property type="evidence" value="ECO:0007669"/>
    <property type="project" value="InterPro"/>
</dbReference>
<keyword evidence="4 5" id="KW-0472">Membrane</keyword>
<comment type="subcellular location">
    <subcellularLocation>
        <location evidence="1">Membrane</location>
    </subcellularLocation>
</comment>
<feature type="transmembrane region" description="Helical" evidence="5">
    <location>
        <begin position="137"/>
        <end position="162"/>
    </location>
</feature>
<feature type="transmembrane region" description="Helical" evidence="5">
    <location>
        <begin position="168"/>
        <end position="191"/>
    </location>
</feature>
<dbReference type="AlphaFoldDB" id="A0A7K1GPE3"/>
<evidence type="ECO:0000256" key="4">
    <source>
        <dbReference type="ARBA" id="ARBA00023136"/>
    </source>
</evidence>
<dbReference type="EMBL" id="WMJY01000040">
    <property type="protein sequence ID" value="MTH30775.1"/>
    <property type="molecule type" value="Genomic_DNA"/>
</dbReference>
<evidence type="ECO:0000313" key="8">
    <source>
        <dbReference type="Proteomes" id="UP000488936"/>
    </source>
</evidence>
<gene>
    <name evidence="7" type="ORF">GJV77_12855</name>
</gene>
<proteinExistence type="predicted"/>
<dbReference type="InterPro" id="IPR006694">
    <property type="entry name" value="Fatty_acid_hydroxylase"/>
</dbReference>
<feature type="domain" description="Fatty acid hydroxylase" evidence="6">
    <location>
        <begin position="102"/>
        <end position="236"/>
    </location>
</feature>
<dbReference type="Proteomes" id="UP000488936">
    <property type="component" value="Unassembled WGS sequence"/>
</dbReference>
<name>A0A7K1GPE3_9FLAO</name>
<dbReference type="GO" id="GO:0016491">
    <property type="term" value="F:oxidoreductase activity"/>
    <property type="evidence" value="ECO:0007669"/>
    <property type="project" value="InterPro"/>
</dbReference>
<evidence type="ECO:0000256" key="5">
    <source>
        <dbReference type="SAM" id="Phobius"/>
    </source>
</evidence>
<dbReference type="GO" id="GO:0016020">
    <property type="term" value="C:membrane"/>
    <property type="evidence" value="ECO:0007669"/>
    <property type="project" value="UniProtKB-SubCell"/>
</dbReference>
<protein>
    <submittedName>
        <fullName evidence="7">Fatty acid hydroxylase family protein</fullName>
    </submittedName>
</protein>
<feature type="transmembrane region" description="Helical" evidence="5">
    <location>
        <begin position="15"/>
        <end position="40"/>
    </location>
</feature>
<evidence type="ECO:0000259" key="6">
    <source>
        <dbReference type="Pfam" id="PF04116"/>
    </source>
</evidence>
<keyword evidence="8" id="KW-1185">Reference proteome</keyword>
<dbReference type="PANTHER" id="PTHR11863">
    <property type="entry name" value="STEROL DESATURASE"/>
    <property type="match status" value="1"/>
</dbReference>
<evidence type="ECO:0000256" key="1">
    <source>
        <dbReference type="ARBA" id="ARBA00004370"/>
    </source>
</evidence>
<sequence>MDIPLFLEQLPSMPLIQVVAISLWVNLALCAGSILFYVVVHQLAASKKLLAPYQVLTLSDIGQVLLTVVCNALIFVLGVYLWKYHVLQISFQASYPTIIGQVVLILLAMDLLMYIFHRLAHWSIIYPFIHRKHHDHIRVNALSLFVLSPFEALGFGLFIIAVLGCFSFSYQAIIIYLSINLLWGTIGHFNIEFFPSLNNHRIGKWIGTASFHNTHHQQPKSNYGFYTTLWDKVAGTFRR</sequence>
<reference evidence="7 8" key="1">
    <citation type="journal article" date="2006" name="Int. J. Syst. Evol. Microbiol.">
        <title>Myroides pelagicus sp. nov., isolated from seawater in Thailand.</title>
        <authorList>
            <person name="Yoon J."/>
            <person name="Maneerat S."/>
            <person name="Kawai F."/>
            <person name="Yokota A."/>
        </authorList>
    </citation>
    <scope>NUCLEOTIDE SEQUENCE [LARGE SCALE GENOMIC DNA]</scope>
    <source>
        <strain evidence="7 8">SM1T</strain>
    </source>
</reference>
<dbReference type="InterPro" id="IPR050307">
    <property type="entry name" value="Sterol_Desaturase_Related"/>
</dbReference>
<keyword evidence="3 5" id="KW-1133">Transmembrane helix</keyword>
<evidence type="ECO:0000313" key="7">
    <source>
        <dbReference type="EMBL" id="MTH30775.1"/>
    </source>
</evidence>
<feature type="transmembrane region" description="Helical" evidence="5">
    <location>
        <begin position="94"/>
        <end position="116"/>
    </location>
</feature>